<reference evidence="1" key="2">
    <citation type="submission" date="2025-09" db="UniProtKB">
        <authorList>
            <consortium name="Ensembl"/>
        </authorList>
    </citation>
    <scope>IDENTIFICATION</scope>
</reference>
<dbReference type="PANTHER" id="PTHR31025:SF27">
    <property type="entry name" value="SI:CH211-193K19.2-RELATED"/>
    <property type="match status" value="1"/>
</dbReference>
<protein>
    <recommendedName>
        <fullName evidence="3">Sterile alpha motif domain-containing protein 3</fullName>
    </recommendedName>
</protein>
<accession>A0A8P4KLY1</accession>
<evidence type="ECO:0000313" key="2">
    <source>
        <dbReference type="Proteomes" id="UP000694389"/>
    </source>
</evidence>
<proteinExistence type="predicted"/>
<reference evidence="1" key="1">
    <citation type="submission" date="2025-08" db="UniProtKB">
        <authorList>
            <consortium name="Ensembl"/>
        </authorList>
    </citation>
    <scope>IDENTIFICATION</scope>
</reference>
<dbReference type="AlphaFoldDB" id="A0A8P4KLY1"/>
<dbReference type="PANTHER" id="PTHR31025">
    <property type="entry name" value="SI:CH211-196P9.1-RELATED"/>
    <property type="match status" value="1"/>
</dbReference>
<dbReference type="Ensembl" id="ENSDLAT00005075900.1">
    <property type="protein sequence ID" value="ENSDLAP00005073349.1"/>
    <property type="gene ID" value="ENSDLAG00005027736.1"/>
</dbReference>
<dbReference type="Proteomes" id="UP000694389">
    <property type="component" value="Unassembled WGS sequence"/>
</dbReference>
<evidence type="ECO:0008006" key="3">
    <source>
        <dbReference type="Google" id="ProtNLM"/>
    </source>
</evidence>
<organism evidence="1 2">
    <name type="scientific">Dicentrarchus labrax</name>
    <name type="common">European seabass</name>
    <name type="synonym">Morone labrax</name>
    <dbReference type="NCBI Taxonomy" id="13489"/>
    <lineage>
        <taxon>Eukaryota</taxon>
        <taxon>Metazoa</taxon>
        <taxon>Chordata</taxon>
        <taxon>Craniata</taxon>
        <taxon>Vertebrata</taxon>
        <taxon>Euteleostomi</taxon>
        <taxon>Actinopterygii</taxon>
        <taxon>Neopterygii</taxon>
        <taxon>Teleostei</taxon>
        <taxon>Neoteleostei</taxon>
        <taxon>Acanthomorphata</taxon>
        <taxon>Eupercaria</taxon>
        <taxon>Moronidae</taxon>
        <taxon>Dicentrarchus</taxon>
    </lineage>
</organism>
<dbReference type="GeneTree" id="ENSGT00950000182912"/>
<keyword evidence="2" id="KW-1185">Reference proteome</keyword>
<evidence type="ECO:0000313" key="1">
    <source>
        <dbReference type="Ensembl" id="ENSDLAP00005073349.1"/>
    </source>
</evidence>
<sequence>MLSAQTSITYGFNNFFLLFLQNNLSSNMATPAVLRIILGQNDSSKISLPSGIPDSVEELKSEIKRQCEVAGDFRLQYKDSDFDEFINLKSTSDIQNKATLKLIYLPSASSLTSPCLSSVEPSLDETASISSVDTDILSSSSSSSSSLRCEPWPDVFPVPEFVYDVELQLQRANTDFQNNGILFSPSPRMKSDILESLASQIIKYKAYPCNAEFDAVAEALVKKHPCLKEQGSVSGFYGWKISLKYKMANYRTKLRNIGCSELNVNSFKRKQGDPRTSPNQVKKARRAEVNYCPDYPTGQSQESLEEERLALLSEVRKSNNQQVVKEKMEKTFAYRRHEVIEEKPFIAEFKRRWPALFSEQEVEAEFTRITTVPLRSKFMQQLDHHSTQLITIFKRKGGAAGRKIRTIMADLDKNDAVETRRACVLKALMVYLNEDPENLIREYMDVEDNQEAMDQTVLGIFAIKMEGAESTDGLADVGIIIEGVEVLHDLDNTANAVAILFGLMYSLDLSYPTNLKYTFEVLQKLVMELDGNKLSTKAQVLKNKLFEGTF</sequence>
<name>A0A8P4KLY1_DICLA</name>